<keyword evidence="1" id="KW-0472">Membrane</keyword>
<gene>
    <name evidence="2" type="ordered locus">EROM_090030</name>
</gene>
<dbReference type="AlphaFoldDB" id="I6ZV47"/>
<feature type="transmembrane region" description="Helical" evidence="1">
    <location>
        <begin position="38"/>
        <end position="57"/>
    </location>
</feature>
<feature type="transmembrane region" description="Helical" evidence="1">
    <location>
        <begin position="69"/>
        <end position="91"/>
    </location>
</feature>
<protein>
    <submittedName>
        <fullName evidence="2">Uncharacterized protein</fullName>
    </submittedName>
</protein>
<dbReference type="OrthoDB" id="2195534at2759"/>
<dbReference type="KEGG" id="ero:EROM_090030"/>
<dbReference type="RefSeq" id="XP_009265118.1">
    <property type="nucleotide sequence ID" value="XM_009266843.1"/>
</dbReference>
<feature type="transmembrane region" description="Helical" evidence="1">
    <location>
        <begin position="173"/>
        <end position="190"/>
    </location>
</feature>
<name>I6ZV47_ENCRO</name>
<feature type="transmembrane region" description="Helical" evidence="1">
    <location>
        <begin position="202"/>
        <end position="224"/>
    </location>
</feature>
<accession>I6ZV47</accession>
<evidence type="ECO:0000313" key="3">
    <source>
        <dbReference type="Proteomes" id="UP000010094"/>
    </source>
</evidence>
<dbReference type="Proteomes" id="UP000010094">
    <property type="component" value="Chromosome IXa"/>
</dbReference>
<organism evidence="2 3">
    <name type="scientific">Encephalitozoon romaleae (strain SJ-2008)</name>
    <name type="common">Microsporidian parasite</name>
    <dbReference type="NCBI Taxonomy" id="1178016"/>
    <lineage>
        <taxon>Eukaryota</taxon>
        <taxon>Fungi</taxon>
        <taxon>Fungi incertae sedis</taxon>
        <taxon>Microsporidia</taxon>
        <taxon>Unikaryonidae</taxon>
        <taxon>Encephalitozoon</taxon>
    </lineage>
</organism>
<keyword evidence="1" id="KW-1133">Transmembrane helix</keyword>
<sequence>MPSLMLGLFKRNETLESLILIGVVLAEMRLNRIESSGVGFQIFSLGAVAFFVVRVLVTISNVELGDVNTLGSIAVASSVFLSVIGLLQAICSVVNMKSDRGKLFYSKEGKRLIAGGYATIVAAIFLLVQTSKIIKTKNTIERRDFMNGLLMMVAATVYFFLADDIDQEQLSSIIICLALVVALLLLVSSNNKEENKVPNKGILSYLMASYIGWFIASALGIQVMGDKVKMVEKLVAIFTMFDKAISILLSK</sequence>
<feature type="transmembrane region" description="Helical" evidence="1">
    <location>
        <begin position="112"/>
        <end position="133"/>
    </location>
</feature>
<dbReference type="GeneID" id="20521942"/>
<proteinExistence type="predicted"/>
<dbReference type="EMBL" id="CP003526">
    <property type="protein sequence ID" value="AFN83621.1"/>
    <property type="molecule type" value="Genomic_DNA"/>
</dbReference>
<feature type="transmembrane region" description="Helical" evidence="1">
    <location>
        <begin position="145"/>
        <end position="161"/>
    </location>
</feature>
<dbReference type="VEuPathDB" id="MicrosporidiaDB:EROM_090030"/>
<keyword evidence="3" id="KW-1185">Reference proteome</keyword>
<evidence type="ECO:0000256" key="1">
    <source>
        <dbReference type="SAM" id="Phobius"/>
    </source>
</evidence>
<evidence type="ECO:0000313" key="2">
    <source>
        <dbReference type="EMBL" id="AFN83621.1"/>
    </source>
</evidence>
<reference evidence="2" key="1">
    <citation type="journal article" date="2012" name="Proc. Natl. Acad. Sci. U.S.A.">
        <title>Gain and loss of multiple functionally related, horizontally transferred genes in the reduced genomes of two microsporidian parasites.</title>
        <authorList>
            <person name="Pombert J.-F."/>
            <person name="Selman M."/>
            <person name="Burki F."/>
            <person name="Bardell F.T."/>
            <person name="Farinelli L."/>
            <person name="Solter L.F."/>
            <person name="Whitman D.W."/>
            <person name="Weiss L.M."/>
            <person name="Corradi N."/>
            <person name="Keeling P.J."/>
        </authorList>
    </citation>
    <scope>NUCLEOTIDE SEQUENCE [LARGE SCALE GENOMIC DNA]</scope>
    <source>
        <strain evidence="2">SJ-2008</strain>
    </source>
</reference>
<keyword evidence="1" id="KW-0812">Transmembrane</keyword>
<dbReference type="HOGENOM" id="CLU_1081942_0_0_1"/>